<dbReference type="SUPFAM" id="SSF54001">
    <property type="entry name" value="Cysteine proteinases"/>
    <property type="match status" value="1"/>
</dbReference>
<evidence type="ECO:0000256" key="2">
    <source>
        <dbReference type="SAM" id="Phobius"/>
    </source>
</evidence>
<feature type="transmembrane region" description="Helical" evidence="2">
    <location>
        <begin position="193"/>
        <end position="211"/>
    </location>
</feature>
<dbReference type="EMBL" id="CP102290">
    <property type="protein sequence ID" value="UWP57970.1"/>
    <property type="molecule type" value="Genomic_DNA"/>
</dbReference>
<dbReference type="Gene3D" id="3.10.620.30">
    <property type="match status" value="1"/>
</dbReference>
<dbReference type="InterPro" id="IPR052901">
    <property type="entry name" value="Bact_TGase-like"/>
</dbReference>
<evidence type="ECO:0000259" key="3">
    <source>
        <dbReference type="SMART" id="SM00460"/>
    </source>
</evidence>
<feature type="domain" description="Transglutaminase-like" evidence="3">
    <location>
        <begin position="498"/>
        <end position="574"/>
    </location>
</feature>
<feature type="transmembrane region" description="Helical" evidence="2">
    <location>
        <begin position="42"/>
        <end position="68"/>
    </location>
</feature>
<dbReference type="SMART" id="SM00460">
    <property type="entry name" value="TGc"/>
    <property type="match status" value="1"/>
</dbReference>
<dbReference type="InterPro" id="IPR002931">
    <property type="entry name" value="Transglutaminase-like"/>
</dbReference>
<dbReference type="Pfam" id="PF01841">
    <property type="entry name" value="Transglut_core"/>
    <property type="match status" value="1"/>
</dbReference>
<dbReference type="RefSeq" id="WP_028528467.1">
    <property type="nucleotide sequence ID" value="NZ_CABLBR010000011.1"/>
</dbReference>
<keyword evidence="2" id="KW-0812">Transmembrane</keyword>
<keyword evidence="5" id="KW-1185">Reference proteome</keyword>
<keyword evidence="2" id="KW-0472">Membrane</keyword>
<feature type="transmembrane region" description="Helical" evidence="2">
    <location>
        <begin position="146"/>
        <end position="164"/>
    </location>
</feature>
<reference evidence="4" key="1">
    <citation type="journal article" date="2022" name="Cell">
        <title>Design, construction, and in vivo augmentation of a complex gut microbiome.</title>
        <authorList>
            <person name="Cheng A.G."/>
            <person name="Ho P.Y."/>
            <person name="Aranda-Diaz A."/>
            <person name="Jain S."/>
            <person name="Yu F.B."/>
            <person name="Meng X."/>
            <person name="Wang M."/>
            <person name="Iakiviak M."/>
            <person name="Nagashima K."/>
            <person name="Zhao A."/>
            <person name="Murugkar P."/>
            <person name="Patil A."/>
            <person name="Atabakhsh K."/>
            <person name="Weakley A."/>
            <person name="Yan J."/>
            <person name="Brumbaugh A.R."/>
            <person name="Higginbottom S."/>
            <person name="Dimas A."/>
            <person name="Shiver A.L."/>
            <person name="Deutschbauer A."/>
            <person name="Neff N."/>
            <person name="Sonnenburg J.L."/>
            <person name="Huang K.C."/>
            <person name="Fischbach M.A."/>
        </authorList>
    </citation>
    <scope>NUCLEOTIDE SEQUENCE</scope>
    <source>
        <strain evidence="4">DSM 19829</strain>
    </source>
</reference>
<evidence type="ECO:0000313" key="5">
    <source>
        <dbReference type="Proteomes" id="UP001060164"/>
    </source>
</evidence>
<gene>
    <name evidence="4" type="ORF">NQ502_11240</name>
</gene>
<feature type="compositionally biased region" description="Basic and acidic residues" evidence="1">
    <location>
        <begin position="603"/>
        <end position="612"/>
    </location>
</feature>
<feature type="compositionally biased region" description="Polar residues" evidence="1">
    <location>
        <begin position="584"/>
        <end position="602"/>
    </location>
</feature>
<evidence type="ECO:0000256" key="1">
    <source>
        <dbReference type="SAM" id="MobiDB-lite"/>
    </source>
</evidence>
<evidence type="ECO:0000313" key="4">
    <source>
        <dbReference type="EMBL" id="UWP57970.1"/>
    </source>
</evidence>
<proteinExistence type="predicted"/>
<feature type="region of interest" description="Disordered" evidence="1">
    <location>
        <begin position="579"/>
        <end position="620"/>
    </location>
</feature>
<dbReference type="PANTHER" id="PTHR42736:SF1">
    <property type="entry name" value="PROTEIN-GLUTAMINE GAMMA-GLUTAMYLTRANSFERASE"/>
    <property type="match status" value="1"/>
</dbReference>
<feature type="transmembrane region" description="Helical" evidence="2">
    <location>
        <begin position="630"/>
        <end position="653"/>
    </location>
</feature>
<dbReference type="InterPro" id="IPR038765">
    <property type="entry name" value="Papain-like_cys_pep_sf"/>
</dbReference>
<accession>A0ABY5VBU4</accession>
<dbReference type="PANTHER" id="PTHR42736">
    <property type="entry name" value="PROTEIN-GLUTAMINE GAMMA-GLUTAMYLTRANSFERASE"/>
    <property type="match status" value="1"/>
</dbReference>
<name>A0ABY5VBU4_9FIRM</name>
<feature type="transmembrane region" description="Helical" evidence="2">
    <location>
        <begin position="169"/>
        <end position="187"/>
    </location>
</feature>
<feature type="transmembrane region" description="Helical" evidence="2">
    <location>
        <begin position="232"/>
        <end position="250"/>
    </location>
</feature>
<sequence length="765" mass="85786">MNGSSKRGGFLAEKKHKNKSAADPGIEIWEDRYRAPQEKTGLLWAVFTFFSYVCGVLGILYALTFILILTCRQAEGALIVTAVCGVIWVSYFGRHRHPILTRMLAIAAACAAVYYVRDVQHQLGLLIQISRGEAAVPDRIDLTETLVLLGILCGILLFWLIFIVRKAWIFYFFSIPIVFGGPLLGQVLDVTEICLFAFFHMGTSVMGSIASDRRQPSPNVPGSSQTAAAGRCVALLGVFSMVFLLTAQLFTAKQMERLLAIPAKAEGYVRQTVSEMFVDSERNGDISRSNSYPSGKGQMELVLTAKPEENLYLKGFTGSAYVNGSWNSADETQFLEAAARESGQDPGELRDRFENRKYYLMQSATGGQGQTLSVQYVNQNETKTYLPPVSRLQEHSDTGYTAQMYEEQEFEDTISGMQAESWPEYLMLEDRYRQYAAETYLEVPDDGFSRLKTLCDEHPMTNYEGITEFILGTLHTTATYTLTPGVAPYGQDAVEYFLLEKGSGYCQHFASAAVLMYRYYNIPARYVTGYLAKADAFTQQEDGSYRAVLDDGSAHAWAEVYLAGRGWVVVEATPPGSVVPAESVRTQGDTAQEEQQVQNTPEATKEPERPGGKPDAGLKNNEGRAGWKTAAFMLGVLAAVCAAAVCMWKYLVIRRRRRKHRYRRYRADRLYARVLEVLHFGGLLKEYDGTEKGFPDALAEAIPDISRAEAYTAVQTVFREAFGPERISRKDTDAVLVIYEKTCRHVCRSLWGFKKWYFQYGKVYW</sequence>
<protein>
    <submittedName>
        <fullName evidence="4">Transglutaminase-like domain-containing protein</fullName>
    </submittedName>
</protein>
<feature type="transmembrane region" description="Helical" evidence="2">
    <location>
        <begin position="74"/>
        <end position="92"/>
    </location>
</feature>
<keyword evidence="2" id="KW-1133">Transmembrane helix</keyword>
<organism evidence="4 5">
    <name type="scientific">Ruminococcus gauvreauii</name>
    <dbReference type="NCBI Taxonomy" id="438033"/>
    <lineage>
        <taxon>Bacteria</taxon>
        <taxon>Bacillati</taxon>
        <taxon>Bacillota</taxon>
        <taxon>Clostridia</taxon>
        <taxon>Eubacteriales</taxon>
        <taxon>Oscillospiraceae</taxon>
        <taxon>Ruminococcus</taxon>
    </lineage>
</organism>
<dbReference type="Proteomes" id="UP001060164">
    <property type="component" value="Chromosome"/>
</dbReference>
<feature type="transmembrane region" description="Helical" evidence="2">
    <location>
        <begin position="99"/>
        <end position="116"/>
    </location>
</feature>